<accession>A0ABU1BSG1</accession>
<feature type="signal peptide" evidence="2">
    <location>
        <begin position="1"/>
        <end position="20"/>
    </location>
</feature>
<evidence type="ECO:0000313" key="4">
    <source>
        <dbReference type="Proteomes" id="UP001225596"/>
    </source>
</evidence>
<dbReference type="Pfam" id="PF12276">
    <property type="entry name" value="DUF3617"/>
    <property type="match status" value="1"/>
</dbReference>
<dbReference type="RefSeq" id="WP_338437873.1">
    <property type="nucleotide sequence ID" value="NZ_JAUYVH010000013.1"/>
</dbReference>
<sequence>MRKTVWLVLSLALTTSFAFAQDKLKPGLWEMTMKSDAMKNMPKISPEQMEQMRKMGVHVPQMQDGGMVTKVCITKEMAEREQMPMTQNESDCQAKNYQRSGNTYSVDVVCNGPNLKGNGKMKGKMNGSESFSSTYDFKGTAHGQPISQKHENSGKWLSSDCGNVKPMAEAPLKK</sequence>
<dbReference type="EMBL" id="JAUYVH010000013">
    <property type="protein sequence ID" value="MDQ9171897.1"/>
    <property type="molecule type" value="Genomic_DNA"/>
</dbReference>
<dbReference type="InterPro" id="IPR022061">
    <property type="entry name" value="DUF3617"/>
</dbReference>
<keyword evidence="4" id="KW-1185">Reference proteome</keyword>
<gene>
    <name evidence="3" type="ORF">Q8A64_15895</name>
</gene>
<keyword evidence="2" id="KW-0732">Signal</keyword>
<proteinExistence type="predicted"/>
<evidence type="ECO:0000256" key="1">
    <source>
        <dbReference type="SAM" id="MobiDB-lite"/>
    </source>
</evidence>
<name>A0ABU1BSG1_9BURK</name>
<evidence type="ECO:0000313" key="3">
    <source>
        <dbReference type="EMBL" id="MDQ9171897.1"/>
    </source>
</evidence>
<feature type="chain" id="PRO_5045449765" evidence="2">
    <location>
        <begin position="21"/>
        <end position="174"/>
    </location>
</feature>
<comment type="caution">
    <text evidence="3">The sequence shown here is derived from an EMBL/GenBank/DDBJ whole genome shotgun (WGS) entry which is preliminary data.</text>
</comment>
<reference evidence="3 4" key="1">
    <citation type="submission" date="2023-08" db="EMBL/GenBank/DDBJ databases">
        <title>Oxalobacteraceae gen .nov., isolated from river sludge outside the plant.</title>
        <authorList>
            <person name="Zhao S.Y."/>
        </authorList>
    </citation>
    <scope>NUCLEOTIDE SEQUENCE [LARGE SCALE GENOMIC DNA]</scope>
    <source>
        <strain evidence="3 4">R-40</strain>
    </source>
</reference>
<protein>
    <submittedName>
        <fullName evidence="3">DUF3617 domain-containing protein</fullName>
    </submittedName>
</protein>
<dbReference type="Proteomes" id="UP001225596">
    <property type="component" value="Unassembled WGS sequence"/>
</dbReference>
<evidence type="ECO:0000256" key="2">
    <source>
        <dbReference type="SAM" id="SignalP"/>
    </source>
</evidence>
<feature type="region of interest" description="Disordered" evidence="1">
    <location>
        <begin position="139"/>
        <end position="174"/>
    </location>
</feature>
<organism evidence="3 4">
    <name type="scientific">Keguizhuia sedimenti</name>
    <dbReference type="NCBI Taxonomy" id="3064264"/>
    <lineage>
        <taxon>Bacteria</taxon>
        <taxon>Pseudomonadati</taxon>
        <taxon>Pseudomonadota</taxon>
        <taxon>Betaproteobacteria</taxon>
        <taxon>Burkholderiales</taxon>
        <taxon>Oxalobacteraceae</taxon>
        <taxon>Keguizhuia</taxon>
    </lineage>
</organism>